<feature type="domain" description="EamA" evidence="9">
    <location>
        <begin position="17"/>
        <end position="153"/>
    </location>
</feature>
<feature type="transmembrane region" description="Helical" evidence="8">
    <location>
        <begin position="113"/>
        <end position="130"/>
    </location>
</feature>
<dbReference type="SUPFAM" id="SSF103481">
    <property type="entry name" value="Multidrug resistance efflux transporter EmrE"/>
    <property type="match status" value="2"/>
</dbReference>
<evidence type="ECO:0000256" key="4">
    <source>
        <dbReference type="ARBA" id="ARBA00022475"/>
    </source>
</evidence>
<feature type="transmembrane region" description="Helical" evidence="8">
    <location>
        <begin position="159"/>
        <end position="176"/>
    </location>
</feature>
<feature type="transmembrane region" description="Helical" evidence="8">
    <location>
        <begin position="52"/>
        <end position="69"/>
    </location>
</feature>
<dbReference type="AlphaFoldDB" id="L0ETL5"/>
<organism evidence="10 11">
    <name type="scientific">Liberibacter crescens (strain BT-1)</name>
    <dbReference type="NCBI Taxonomy" id="1215343"/>
    <lineage>
        <taxon>Bacteria</taxon>
        <taxon>Pseudomonadati</taxon>
        <taxon>Pseudomonadota</taxon>
        <taxon>Alphaproteobacteria</taxon>
        <taxon>Hyphomicrobiales</taxon>
        <taxon>Rhizobiaceae</taxon>
        <taxon>Liberibacter</taxon>
    </lineage>
</organism>
<dbReference type="NCBIfam" id="TIGR00688">
    <property type="entry name" value="rarD"/>
    <property type="match status" value="1"/>
</dbReference>
<dbReference type="Proteomes" id="UP000010799">
    <property type="component" value="Chromosome"/>
</dbReference>
<dbReference type="InterPro" id="IPR004626">
    <property type="entry name" value="RarD"/>
</dbReference>
<keyword evidence="11" id="KW-1185">Reference proteome</keyword>
<dbReference type="PATRIC" id="fig|1215343.11.peg.319"/>
<keyword evidence="7 8" id="KW-0472">Membrane</keyword>
<dbReference type="PANTHER" id="PTHR22911:SF137">
    <property type="entry name" value="SOLUTE CARRIER FAMILY 35 MEMBER G2-RELATED"/>
    <property type="match status" value="1"/>
</dbReference>
<keyword evidence="5 8" id="KW-0812">Transmembrane</keyword>
<comment type="similarity">
    <text evidence="2">Belongs to the EamA transporter family.</text>
</comment>
<reference evidence="10 11" key="1">
    <citation type="journal article" date="2012" name="Stand. Genomic Sci.">
        <title>Complete genome sequence of Liberibacter crescens BT-1.</title>
        <authorList>
            <person name="Leonard M.T."/>
            <person name="Fagen J.R."/>
            <person name="Davis-Richardson A.G."/>
            <person name="Davis M.J."/>
            <person name="Triplett E.W."/>
        </authorList>
    </citation>
    <scope>NUCLEOTIDE SEQUENCE [LARGE SCALE GENOMIC DNA]</scope>
    <source>
        <strain evidence="10 11">BT-1</strain>
    </source>
</reference>
<evidence type="ECO:0000256" key="6">
    <source>
        <dbReference type="ARBA" id="ARBA00022989"/>
    </source>
</evidence>
<dbReference type="KEGG" id="lcc:B488_03090"/>
<dbReference type="GO" id="GO:0005886">
    <property type="term" value="C:plasma membrane"/>
    <property type="evidence" value="ECO:0007669"/>
    <property type="project" value="UniProtKB-SubCell"/>
</dbReference>
<feature type="transmembrane region" description="Helical" evidence="8">
    <location>
        <begin position="81"/>
        <end position="101"/>
    </location>
</feature>
<feature type="transmembrane region" description="Helical" evidence="8">
    <location>
        <begin position="253"/>
        <end position="271"/>
    </location>
</feature>
<proteinExistence type="inferred from homology"/>
<accession>L0ETL5</accession>
<keyword evidence="3" id="KW-0813">Transport</keyword>
<evidence type="ECO:0000256" key="3">
    <source>
        <dbReference type="ARBA" id="ARBA00022448"/>
    </source>
</evidence>
<evidence type="ECO:0000259" key="9">
    <source>
        <dbReference type="Pfam" id="PF00892"/>
    </source>
</evidence>
<name>L0ETL5_LIBCB</name>
<feature type="transmembrane region" description="Helical" evidence="8">
    <location>
        <begin position="137"/>
        <end position="153"/>
    </location>
</feature>
<keyword evidence="6 8" id="KW-1133">Transmembrane helix</keyword>
<evidence type="ECO:0000256" key="1">
    <source>
        <dbReference type="ARBA" id="ARBA00004651"/>
    </source>
</evidence>
<dbReference type="EMBL" id="CP003789">
    <property type="protein sequence ID" value="AGA64302.1"/>
    <property type="molecule type" value="Genomic_DNA"/>
</dbReference>
<keyword evidence="4" id="KW-1003">Cell membrane</keyword>
<feature type="transmembrane region" description="Helical" evidence="8">
    <location>
        <begin position="188"/>
        <end position="207"/>
    </location>
</feature>
<evidence type="ECO:0000256" key="2">
    <source>
        <dbReference type="ARBA" id="ARBA00007362"/>
    </source>
</evidence>
<feature type="transmembrane region" description="Helical" evidence="8">
    <location>
        <begin position="222"/>
        <end position="241"/>
    </location>
</feature>
<evidence type="ECO:0000256" key="7">
    <source>
        <dbReference type="ARBA" id="ARBA00023136"/>
    </source>
</evidence>
<evidence type="ECO:0000256" key="5">
    <source>
        <dbReference type="ARBA" id="ARBA00022692"/>
    </source>
</evidence>
<dbReference type="InterPro" id="IPR000620">
    <property type="entry name" value="EamA_dom"/>
</dbReference>
<comment type="subcellular location">
    <subcellularLocation>
        <location evidence="1">Cell membrane</location>
        <topology evidence="1">Multi-pass membrane protein</topology>
    </subcellularLocation>
</comment>
<evidence type="ECO:0000256" key="8">
    <source>
        <dbReference type="SAM" id="Phobius"/>
    </source>
</evidence>
<feature type="domain" description="EamA" evidence="9">
    <location>
        <begin position="162"/>
        <end position="292"/>
    </location>
</feature>
<sequence length="308" mass="34793">MKTSSLKLSYYSTDNFLGLTYGLSAYTCWGFLPLYIKLMDHLPLLEVLSHRILWSLPILFIVIVFTQSINELKASLKNLHTLAITFLTSIIIACNWGLYMWGITSGNTLDTVLGYFINPLFSIAFGAILLKEKLTRLQIVAVILTCIAVTIIIVNMGRLPWLALSIAISWSLYGLLRKAIPINPNQGLFIEILILSFPAALIASWFYRTGQSHFLYKGEYDTMLLIGFGFITGTLLSLFANATKYLKLSTLGMVQYVSPTISFLIAVLVFKEKVTRIDMITFIIIWTAIIIYITSNFLEKKNLEKNKI</sequence>
<protein>
    <submittedName>
        <fullName evidence="10">Protein rarD</fullName>
    </submittedName>
</protein>
<gene>
    <name evidence="10" type="ordered locus">B488_03090</name>
</gene>
<dbReference type="HOGENOM" id="CLU_054508_1_0_5"/>
<dbReference type="Pfam" id="PF00892">
    <property type="entry name" value="EamA"/>
    <property type="match status" value="2"/>
</dbReference>
<dbReference type="RefSeq" id="WP_015272729.1">
    <property type="nucleotide sequence ID" value="NC_019907.1"/>
</dbReference>
<dbReference type="eggNOG" id="COG2962">
    <property type="taxonomic scope" value="Bacteria"/>
</dbReference>
<feature type="transmembrane region" description="Helical" evidence="8">
    <location>
        <begin position="277"/>
        <end position="298"/>
    </location>
</feature>
<feature type="transmembrane region" description="Helical" evidence="8">
    <location>
        <begin position="12"/>
        <end position="32"/>
    </location>
</feature>
<evidence type="ECO:0000313" key="10">
    <source>
        <dbReference type="EMBL" id="AGA64302.1"/>
    </source>
</evidence>
<dbReference type="PANTHER" id="PTHR22911">
    <property type="entry name" value="ACYL-MALONYL CONDENSING ENZYME-RELATED"/>
    <property type="match status" value="1"/>
</dbReference>
<dbReference type="InterPro" id="IPR037185">
    <property type="entry name" value="EmrE-like"/>
</dbReference>
<evidence type="ECO:0000313" key="11">
    <source>
        <dbReference type="Proteomes" id="UP000010799"/>
    </source>
</evidence>